<sequence>MSCTKVCFAALGIRNQLGENPFTAHKGDSSLIDVPLFPHSIPDSISPRQRTHHHPSAPSRAWSNFPAAHPPCQISDAGGTSAYYAVCRWVPHPRQGASPASPRPLARPPVPTGIEGGCGGGGALHLGSEACPMPPRDRRCIRDTRARAMAAVRGREGRVGSLDVFSSCRGGILGLVWSSCKWKAGRVPLGIETHAVSTETAFRPTPSRPVRKPANCFFFLLGRYPRQARVTLALAKNFMTSFRRCLFEAGVVCPISDLCADDRQRC</sequence>
<organism evidence="2 3">
    <name type="scientific">Schizothecium vesticola</name>
    <dbReference type="NCBI Taxonomy" id="314040"/>
    <lineage>
        <taxon>Eukaryota</taxon>
        <taxon>Fungi</taxon>
        <taxon>Dikarya</taxon>
        <taxon>Ascomycota</taxon>
        <taxon>Pezizomycotina</taxon>
        <taxon>Sordariomycetes</taxon>
        <taxon>Sordariomycetidae</taxon>
        <taxon>Sordariales</taxon>
        <taxon>Schizotheciaceae</taxon>
        <taxon>Schizothecium</taxon>
    </lineage>
</organism>
<dbReference type="EMBL" id="JAUKUD010000004">
    <property type="protein sequence ID" value="KAK0745787.1"/>
    <property type="molecule type" value="Genomic_DNA"/>
</dbReference>
<reference evidence="2" key="1">
    <citation type="submission" date="2023-06" db="EMBL/GenBank/DDBJ databases">
        <title>Genome-scale phylogeny and comparative genomics of the fungal order Sordariales.</title>
        <authorList>
            <consortium name="Lawrence Berkeley National Laboratory"/>
            <person name="Hensen N."/>
            <person name="Bonometti L."/>
            <person name="Westerberg I."/>
            <person name="Brannstrom I.O."/>
            <person name="Guillou S."/>
            <person name="Cros-Aarteil S."/>
            <person name="Calhoun S."/>
            <person name="Haridas S."/>
            <person name="Kuo A."/>
            <person name="Mondo S."/>
            <person name="Pangilinan J."/>
            <person name="Riley R."/>
            <person name="LaButti K."/>
            <person name="Andreopoulos B."/>
            <person name="Lipzen A."/>
            <person name="Chen C."/>
            <person name="Yanf M."/>
            <person name="Daum C."/>
            <person name="Ng V."/>
            <person name="Clum A."/>
            <person name="Steindorff A."/>
            <person name="Ohm R."/>
            <person name="Martin F."/>
            <person name="Silar P."/>
            <person name="Natvig D."/>
            <person name="Lalanne C."/>
            <person name="Gautier V."/>
            <person name="Ament-velasquez S.L."/>
            <person name="Kruys A."/>
            <person name="Hutchinson M.I."/>
            <person name="Powell A.J."/>
            <person name="Barry K."/>
            <person name="Miller A.N."/>
            <person name="Grigoriev I.V."/>
            <person name="Debuchy R."/>
            <person name="Gladieux P."/>
            <person name="Thoren M.H."/>
            <person name="Johannesson H."/>
        </authorList>
    </citation>
    <scope>NUCLEOTIDE SEQUENCE</scope>
    <source>
        <strain evidence="2">SMH3187-1</strain>
    </source>
</reference>
<name>A0AA40K4X4_9PEZI</name>
<gene>
    <name evidence="2" type="ORF">B0T18DRAFT_137024</name>
</gene>
<dbReference type="Proteomes" id="UP001172155">
    <property type="component" value="Unassembled WGS sequence"/>
</dbReference>
<accession>A0AA40K4X4</accession>
<evidence type="ECO:0000313" key="3">
    <source>
        <dbReference type="Proteomes" id="UP001172155"/>
    </source>
</evidence>
<protein>
    <submittedName>
        <fullName evidence="2">Uncharacterized protein</fullName>
    </submittedName>
</protein>
<proteinExistence type="predicted"/>
<comment type="caution">
    <text evidence="2">The sequence shown here is derived from an EMBL/GenBank/DDBJ whole genome shotgun (WGS) entry which is preliminary data.</text>
</comment>
<feature type="region of interest" description="Disordered" evidence="1">
    <location>
        <begin position="42"/>
        <end position="62"/>
    </location>
</feature>
<dbReference type="AlphaFoldDB" id="A0AA40K4X4"/>
<evidence type="ECO:0000256" key="1">
    <source>
        <dbReference type="SAM" id="MobiDB-lite"/>
    </source>
</evidence>
<keyword evidence="3" id="KW-1185">Reference proteome</keyword>
<evidence type="ECO:0000313" key="2">
    <source>
        <dbReference type="EMBL" id="KAK0745787.1"/>
    </source>
</evidence>